<name>A0ABU6KHN1_9BACI</name>
<gene>
    <name evidence="1" type="ORF">QGM71_14325</name>
</gene>
<organism evidence="1 2">
    <name type="scientific">Virgibacillus tibetensis</name>
    <dbReference type="NCBI Taxonomy" id="3042313"/>
    <lineage>
        <taxon>Bacteria</taxon>
        <taxon>Bacillati</taxon>
        <taxon>Bacillota</taxon>
        <taxon>Bacilli</taxon>
        <taxon>Bacillales</taxon>
        <taxon>Bacillaceae</taxon>
        <taxon>Virgibacillus</taxon>
    </lineage>
</organism>
<accession>A0ABU6KHN1</accession>
<dbReference type="EMBL" id="JARZFX010000007">
    <property type="protein sequence ID" value="MEC5424673.1"/>
    <property type="molecule type" value="Genomic_DNA"/>
</dbReference>
<dbReference type="Proteomes" id="UP001335737">
    <property type="component" value="Unassembled WGS sequence"/>
</dbReference>
<keyword evidence="2" id="KW-1185">Reference proteome</keyword>
<sequence>MDIFIIHFKQIPAAIAELSDSAGSELAAEDFQIDIAKDDYLNIRVILTDGDIANKSIRY</sequence>
<reference evidence="1 2" key="1">
    <citation type="journal article" date="2024" name="Int. J. Syst. Evol. Microbiol.">
        <title>Virgibacillus tibetensis sp. nov., isolated from salt lake on the Tibetan Plateau of China.</title>
        <authorList>
            <person name="Phurbu D."/>
            <person name="Liu Z.-X."/>
            <person name="Wang R."/>
            <person name="Zheng Y.-Y."/>
            <person name="Liu H.-C."/>
            <person name="Zhou Y.-G."/>
            <person name="Yu Y.-J."/>
            <person name="Li A.-H."/>
        </authorList>
    </citation>
    <scope>NUCLEOTIDE SEQUENCE [LARGE SCALE GENOMIC DNA]</scope>
    <source>
        <strain evidence="1 2">C22-A2</strain>
    </source>
</reference>
<comment type="caution">
    <text evidence="1">The sequence shown here is derived from an EMBL/GenBank/DDBJ whole genome shotgun (WGS) entry which is preliminary data.</text>
</comment>
<protein>
    <submittedName>
        <fullName evidence="1">Uncharacterized protein</fullName>
    </submittedName>
</protein>
<proteinExistence type="predicted"/>
<evidence type="ECO:0000313" key="2">
    <source>
        <dbReference type="Proteomes" id="UP001335737"/>
    </source>
</evidence>
<evidence type="ECO:0000313" key="1">
    <source>
        <dbReference type="EMBL" id="MEC5424673.1"/>
    </source>
</evidence>